<evidence type="ECO:0000256" key="4">
    <source>
        <dbReference type="ARBA" id="ARBA00023125"/>
    </source>
</evidence>
<accession>A0A346D3H8</accession>
<dbReference type="InterPro" id="IPR017888">
    <property type="entry name" value="CYC/TB1_R_domain"/>
</dbReference>
<keyword evidence="4" id="KW-0238">DNA-binding</keyword>
<keyword evidence="2" id="KW-0217">Developmental protein</keyword>
<dbReference type="GO" id="GO:0005634">
    <property type="term" value="C:nucleus"/>
    <property type="evidence" value="ECO:0007669"/>
    <property type="project" value="UniProtKB-SubCell"/>
</dbReference>
<evidence type="ECO:0000256" key="5">
    <source>
        <dbReference type="ARBA" id="ARBA00023163"/>
    </source>
</evidence>
<keyword evidence="6" id="KW-0539">Nucleus</keyword>
<comment type="subcellular location">
    <subcellularLocation>
        <location evidence="1">Nucleus</location>
    </subcellularLocation>
</comment>
<protein>
    <submittedName>
        <fullName evidence="10">Cycloidea-like protein</fullName>
    </submittedName>
</protein>
<dbReference type="Pfam" id="PF03634">
    <property type="entry name" value="TCP"/>
    <property type="match status" value="1"/>
</dbReference>
<dbReference type="GO" id="GO:0003700">
    <property type="term" value="F:DNA-binding transcription factor activity"/>
    <property type="evidence" value="ECO:0007669"/>
    <property type="project" value="InterPro"/>
</dbReference>
<dbReference type="GO" id="GO:0043565">
    <property type="term" value="F:sequence-specific DNA binding"/>
    <property type="evidence" value="ECO:0007669"/>
    <property type="project" value="TreeGrafter"/>
</dbReference>
<dbReference type="InterPro" id="IPR005333">
    <property type="entry name" value="Transcription_factor_TCP"/>
</dbReference>
<evidence type="ECO:0000256" key="7">
    <source>
        <dbReference type="SAM" id="MobiDB-lite"/>
    </source>
</evidence>
<feature type="region of interest" description="Disordered" evidence="7">
    <location>
        <begin position="86"/>
        <end position="116"/>
    </location>
</feature>
<dbReference type="PROSITE" id="PS51370">
    <property type="entry name" value="R"/>
    <property type="match status" value="1"/>
</dbReference>
<evidence type="ECO:0000259" key="9">
    <source>
        <dbReference type="PROSITE" id="PS51370"/>
    </source>
</evidence>
<name>A0A346D3H8_9ASTR</name>
<evidence type="ECO:0000256" key="3">
    <source>
        <dbReference type="ARBA" id="ARBA00023015"/>
    </source>
</evidence>
<dbReference type="AlphaFoldDB" id="A0A346D3H8"/>
<feature type="domain" description="TCP" evidence="8">
    <location>
        <begin position="102"/>
        <end position="160"/>
    </location>
</feature>
<sequence length="304" mass="34752">MFSSNPFAQLPSTIHDFPPSNSFLENEKDDLYINHHNHLDNPFVSSDCCLNPYSLSTETEKFTTSKQDSTGMEELGLEQYCEEHNHVLGSEDSPQKKRETSKKDHHSKIHTAQGPRDRRVRLSIDVARKFFCLQDLLGFDKASKTLDWLFKRSKIPIDELVQGVKNSSSSTFSDESKVAFIKSFQAGSDEGQEKKLTARSTGINRKKITRKHKSEIPVNQSRAEARARARERTKEKLQFKKLDDESNKVNGDDYCCFPGSPSYLKHQSRFWSTNESENDYIYKIGESLVEENVSLPSSMLYGCC</sequence>
<dbReference type="EMBL" id="MG593411">
    <property type="protein sequence ID" value="AXM04996.1"/>
    <property type="molecule type" value="Genomic_DNA"/>
</dbReference>
<dbReference type="PANTHER" id="PTHR31072:SF224">
    <property type="entry name" value="TRANSCRIPTION FACTOR TCP1"/>
    <property type="match status" value="1"/>
</dbReference>
<keyword evidence="3" id="KW-0805">Transcription regulation</keyword>
<organism evidence="10">
    <name type="scientific">Scorzonera sinensis</name>
    <dbReference type="NCBI Taxonomy" id="2293338"/>
    <lineage>
        <taxon>Eukaryota</taxon>
        <taxon>Viridiplantae</taxon>
        <taxon>Streptophyta</taxon>
        <taxon>Embryophyta</taxon>
        <taxon>Tracheophyta</taxon>
        <taxon>Spermatophyta</taxon>
        <taxon>Magnoliopsida</taxon>
        <taxon>eudicotyledons</taxon>
        <taxon>Gunneridae</taxon>
        <taxon>Pentapetalae</taxon>
        <taxon>asterids</taxon>
        <taxon>campanulids</taxon>
        <taxon>Asterales</taxon>
        <taxon>Asteraceae</taxon>
        <taxon>Cichorioideae</taxon>
        <taxon>Cichorieae</taxon>
        <taxon>Scorzonerinae</taxon>
        <taxon>Scorzonera</taxon>
    </lineage>
</organism>
<evidence type="ECO:0000256" key="1">
    <source>
        <dbReference type="ARBA" id="ARBA00004123"/>
    </source>
</evidence>
<feature type="compositionally biased region" description="Basic and acidic residues" evidence="7">
    <location>
        <begin position="93"/>
        <end position="102"/>
    </location>
</feature>
<evidence type="ECO:0000313" key="10">
    <source>
        <dbReference type="EMBL" id="AXM04996.1"/>
    </source>
</evidence>
<feature type="compositionally biased region" description="Polar residues" evidence="7">
    <location>
        <begin position="1"/>
        <end position="12"/>
    </location>
</feature>
<dbReference type="GO" id="GO:2000032">
    <property type="term" value="P:regulation of secondary shoot formation"/>
    <property type="evidence" value="ECO:0007669"/>
    <property type="project" value="TreeGrafter"/>
</dbReference>
<reference evidence="10" key="1">
    <citation type="journal article" date="2018" name="Front. Plant Sci.">
        <title>Patterning the Asteraceae Capitulum: Duplications and Differential Expression of the Flower Symmetry CYC2-Like Genes.</title>
        <authorList>
            <person name="Chen J."/>
            <person name="Shen C.Z."/>
            <person name="Guo Y.P."/>
            <person name="Rao G.Y."/>
        </authorList>
    </citation>
    <scope>NUCLEOTIDE SEQUENCE</scope>
</reference>
<keyword evidence="5" id="KW-0804">Transcription</keyword>
<dbReference type="InterPro" id="IPR017887">
    <property type="entry name" value="TF_TCP_subgr"/>
</dbReference>
<dbReference type="PANTHER" id="PTHR31072">
    <property type="entry name" value="TRANSCRIPTION FACTOR TCP4-RELATED"/>
    <property type="match status" value="1"/>
</dbReference>
<evidence type="ECO:0000256" key="2">
    <source>
        <dbReference type="ARBA" id="ARBA00022473"/>
    </source>
</evidence>
<dbReference type="PROSITE" id="PS51369">
    <property type="entry name" value="TCP"/>
    <property type="match status" value="1"/>
</dbReference>
<proteinExistence type="predicted"/>
<feature type="region of interest" description="Disordered" evidence="7">
    <location>
        <begin position="1"/>
        <end position="21"/>
    </location>
</feature>
<evidence type="ECO:0000259" key="8">
    <source>
        <dbReference type="PROSITE" id="PS51369"/>
    </source>
</evidence>
<evidence type="ECO:0000256" key="6">
    <source>
        <dbReference type="ARBA" id="ARBA00023242"/>
    </source>
</evidence>
<feature type="domain" description="R" evidence="9">
    <location>
        <begin position="219"/>
        <end position="236"/>
    </location>
</feature>